<comment type="caution">
    <text evidence="5">The sequence shown here is derived from an EMBL/GenBank/DDBJ whole genome shotgun (WGS) entry which is preliminary data.</text>
</comment>
<feature type="compositionally biased region" description="Basic residues" evidence="3">
    <location>
        <begin position="496"/>
        <end position="505"/>
    </location>
</feature>
<proteinExistence type="inferred from homology"/>
<dbReference type="OrthoDB" id="78296at2759"/>
<dbReference type="EMBL" id="JAEPQZ010000013">
    <property type="protein sequence ID" value="KAG2174305.1"/>
    <property type="molecule type" value="Genomic_DNA"/>
</dbReference>
<feature type="region of interest" description="Disordered" evidence="3">
    <location>
        <begin position="103"/>
        <end position="140"/>
    </location>
</feature>
<dbReference type="SMART" id="SM00993">
    <property type="entry name" value="YL1_C"/>
    <property type="match status" value="1"/>
</dbReference>
<dbReference type="PANTHER" id="PTHR13275:SF4">
    <property type="entry name" value="VACUOLAR PROTEIN SORTING-ASSOCIATED PROTEIN 72 HOMOLOG"/>
    <property type="match status" value="1"/>
</dbReference>
<dbReference type="InterPro" id="IPR046757">
    <property type="entry name" value="YL1_N"/>
</dbReference>
<dbReference type="Pfam" id="PF08265">
    <property type="entry name" value="YL1_C"/>
    <property type="match status" value="1"/>
</dbReference>
<name>A0A8H7U966_MORIS</name>
<feature type="compositionally biased region" description="Basic and acidic residues" evidence="3">
    <location>
        <begin position="107"/>
        <end position="125"/>
    </location>
</feature>
<gene>
    <name evidence="5" type="ORF">INT43_004328</name>
</gene>
<evidence type="ECO:0000256" key="2">
    <source>
        <dbReference type="SAM" id="Coils"/>
    </source>
</evidence>
<comment type="similarity">
    <text evidence="1">Belongs to the VPS72/YL1 family.</text>
</comment>
<evidence type="ECO:0000259" key="4">
    <source>
        <dbReference type="SMART" id="SM00993"/>
    </source>
</evidence>
<protein>
    <recommendedName>
        <fullName evidence="4">Vps72/YL1 C-terminal domain-containing protein</fullName>
    </recommendedName>
</protein>
<evidence type="ECO:0000313" key="5">
    <source>
        <dbReference type="EMBL" id="KAG2174305.1"/>
    </source>
</evidence>
<dbReference type="Proteomes" id="UP000654370">
    <property type="component" value="Unassembled WGS sequence"/>
</dbReference>
<keyword evidence="2" id="KW-0175">Coiled coil</keyword>
<accession>A0A8H7U966</accession>
<evidence type="ECO:0000256" key="1">
    <source>
        <dbReference type="ARBA" id="ARBA00006832"/>
    </source>
</evidence>
<dbReference type="GO" id="GO:0005634">
    <property type="term" value="C:nucleus"/>
    <property type="evidence" value="ECO:0007669"/>
    <property type="project" value="TreeGrafter"/>
</dbReference>
<organism evidence="5 6">
    <name type="scientific">Mortierella isabellina</name>
    <name type="common">Filamentous fungus</name>
    <name type="synonym">Umbelopsis isabellina</name>
    <dbReference type="NCBI Taxonomy" id="91625"/>
    <lineage>
        <taxon>Eukaryota</taxon>
        <taxon>Fungi</taxon>
        <taxon>Fungi incertae sedis</taxon>
        <taxon>Mucoromycota</taxon>
        <taxon>Mucoromycotina</taxon>
        <taxon>Umbelopsidomycetes</taxon>
        <taxon>Umbelopsidales</taxon>
        <taxon>Umbelopsidaceae</taxon>
        <taxon>Umbelopsis</taxon>
    </lineage>
</organism>
<sequence length="505" mass="57641">MPAAGMYRTNYTYWKAKLNIYTDRMKALLNEEAEMEDLFEAIESDEEFENAVEEEDVVDSDFDVDSGDSEVEREVEGLEEDKIIAREERQARKFTIPTHKAPAVTKRQTDQAAPKERAPKVDRTIRPPKPSMAESMASAPRQSFRSATLQNRQHVEKQLKEYEQRRALIPKRDKPVVRTLTQEEMLAEAAITEQANIASLENWQQMEAERMAKAKRREKKKIVGPIVRYYSYTDGDESERPRKKRILVIEEKNGKNDITEILDKDVLEWMEKDVLEKSDMIGRNLIYFEGDANEPSIIPHNRRAVDNDVEMWDQDEEFDLSNLSDGELDRIDLIPSLTGWLDKEPRPAQPTICPITAKLAPYKDPATGVPYADTQAFRILRQCLDHSIVWSETYDAFITLPNQTRGAKGVPEGWEHMATGKLDGQPDWMIDGKLSIPAWLKMQRGISTDDQEAEQNVQKQINPDGDAFLQSSAPVSEPSIAAPVENNTQAGTSSRASRRTRSRSK</sequence>
<reference evidence="5" key="1">
    <citation type="submission" date="2020-12" db="EMBL/GenBank/DDBJ databases">
        <title>Metabolic potential, ecology and presence of endohyphal bacteria is reflected in genomic diversity of Mucoromycotina.</title>
        <authorList>
            <person name="Muszewska A."/>
            <person name="Okrasinska A."/>
            <person name="Steczkiewicz K."/>
            <person name="Drgas O."/>
            <person name="Orlowska M."/>
            <person name="Perlinska-Lenart U."/>
            <person name="Aleksandrzak-Piekarczyk T."/>
            <person name="Szatraj K."/>
            <person name="Zielenkiewicz U."/>
            <person name="Pilsyk S."/>
            <person name="Malc E."/>
            <person name="Mieczkowski P."/>
            <person name="Kruszewska J.S."/>
            <person name="Biernat P."/>
            <person name="Pawlowska J."/>
        </authorList>
    </citation>
    <scope>NUCLEOTIDE SEQUENCE</scope>
    <source>
        <strain evidence="5">WA0000067209</strain>
    </source>
</reference>
<dbReference type="PANTHER" id="PTHR13275">
    <property type="entry name" value="YL-1 PROTEIN TRANSCRIPTION FACTOR-LIKE 1"/>
    <property type="match status" value="1"/>
</dbReference>
<dbReference type="Pfam" id="PF05764">
    <property type="entry name" value="YL1"/>
    <property type="match status" value="1"/>
</dbReference>
<dbReference type="InterPro" id="IPR013272">
    <property type="entry name" value="Vps72/YL1_C"/>
</dbReference>
<evidence type="ECO:0000256" key="3">
    <source>
        <dbReference type="SAM" id="MobiDB-lite"/>
    </source>
</evidence>
<feature type="coiled-coil region" evidence="2">
    <location>
        <begin position="18"/>
        <end position="88"/>
    </location>
</feature>
<evidence type="ECO:0000313" key="6">
    <source>
        <dbReference type="Proteomes" id="UP000654370"/>
    </source>
</evidence>
<keyword evidence="6" id="KW-1185">Reference proteome</keyword>
<feature type="region of interest" description="Disordered" evidence="3">
    <location>
        <begin position="449"/>
        <end position="505"/>
    </location>
</feature>
<dbReference type="AlphaFoldDB" id="A0A8H7U966"/>
<feature type="domain" description="Vps72/YL1 C-terminal" evidence="4">
    <location>
        <begin position="351"/>
        <end position="380"/>
    </location>
</feature>